<organism evidence="2 3">
    <name type="scientific">Mucor saturninus</name>
    <dbReference type="NCBI Taxonomy" id="64648"/>
    <lineage>
        <taxon>Eukaryota</taxon>
        <taxon>Fungi</taxon>
        <taxon>Fungi incertae sedis</taxon>
        <taxon>Mucoromycota</taxon>
        <taxon>Mucoromycotina</taxon>
        <taxon>Mucoromycetes</taxon>
        <taxon>Mucorales</taxon>
        <taxon>Mucorineae</taxon>
        <taxon>Mucoraceae</taxon>
        <taxon>Mucor</taxon>
    </lineage>
</organism>
<reference evidence="2" key="1">
    <citation type="submission" date="2020-12" db="EMBL/GenBank/DDBJ databases">
        <title>Metabolic potential, ecology and presence of endohyphal bacteria is reflected in genomic diversity of Mucoromycotina.</title>
        <authorList>
            <person name="Muszewska A."/>
            <person name="Okrasinska A."/>
            <person name="Steczkiewicz K."/>
            <person name="Drgas O."/>
            <person name="Orlowska M."/>
            <person name="Perlinska-Lenart U."/>
            <person name="Aleksandrzak-Piekarczyk T."/>
            <person name="Szatraj K."/>
            <person name="Zielenkiewicz U."/>
            <person name="Pilsyk S."/>
            <person name="Malc E."/>
            <person name="Mieczkowski P."/>
            <person name="Kruszewska J.S."/>
            <person name="Biernat P."/>
            <person name="Pawlowska J."/>
        </authorList>
    </citation>
    <scope>NUCLEOTIDE SEQUENCE</scope>
    <source>
        <strain evidence="2">WA0000017839</strain>
    </source>
</reference>
<dbReference type="Pfam" id="PF12937">
    <property type="entry name" value="F-box-like"/>
    <property type="match status" value="1"/>
</dbReference>
<proteinExistence type="predicted"/>
<accession>A0A8H7RDL1</accession>
<dbReference type="OrthoDB" id="2278499at2759"/>
<keyword evidence="3" id="KW-1185">Reference proteome</keyword>
<gene>
    <name evidence="2" type="ORF">INT47_011883</name>
</gene>
<dbReference type="SUPFAM" id="SSF81383">
    <property type="entry name" value="F-box domain"/>
    <property type="match status" value="1"/>
</dbReference>
<evidence type="ECO:0000259" key="1">
    <source>
        <dbReference type="Pfam" id="PF12937"/>
    </source>
</evidence>
<dbReference type="CDD" id="cd09917">
    <property type="entry name" value="F-box_SF"/>
    <property type="match status" value="1"/>
</dbReference>
<evidence type="ECO:0000313" key="3">
    <source>
        <dbReference type="Proteomes" id="UP000603453"/>
    </source>
</evidence>
<dbReference type="EMBL" id="JAEPRD010000023">
    <property type="protein sequence ID" value="KAG2207763.1"/>
    <property type="molecule type" value="Genomic_DNA"/>
</dbReference>
<dbReference type="InterPro" id="IPR032675">
    <property type="entry name" value="LRR_dom_sf"/>
</dbReference>
<dbReference type="Gene3D" id="3.80.10.10">
    <property type="entry name" value="Ribonuclease Inhibitor"/>
    <property type="match status" value="2"/>
</dbReference>
<feature type="domain" description="F-box" evidence="1">
    <location>
        <begin position="4"/>
        <end position="49"/>
    </location>
</feature>
<dbReference type="Gene3D" id="1.20.1280.50">
    <property type="match status" value="1"/>
</dbReference>
<sequence length="603" mass="70142">MCEWKDLPFEVLATIFGDLEDLSDVIECQHTCKKWILAAQERLYRRVSILDVNKIELFTDTIVATDAGRFVKAIKLFVFKEYRLQSMMIGILATHCPNIESITGVHIKNVWKDIAKYHDWGYFKRLKEINFTLDASEYHDYMETMIHLRKNMTKLVLNNTISNVDLRTEYKILLQNLHEFPKLSVLVAEIQTTANIFALESIGSCSTTLKEVKFTAIPPTKKVKPNPVLDRDLKLVIPRPSLKILSVEGVYLKPNTIEYLMYKFPQLDSLNFNEFDDSFSSGGTLFELPMIGRGVTMHKFFIYLSRMKSFTVRGKLEEEELIKMIDIYIFGLLKEDTITVHFCSERTIDDHFLPCIELKRESSKENQPQLVRITKPNHLPTYTVLKVRQGRRDAMRLTPQEMFVLKSGAMIKELKMEAKVSPFIIKDILSCCISLKALTITHMNLSYRQMPYLFPADLQNSTIEVLTLDNCDWATKNAFCNWLAQALPSLQYLEFNHCMWMVYASDVLGHHEINMPGIRFEQVKINKSYDIVPDDVSHAFLQINDDQFYLLGCDNVCHSYAKEEYQALCEEKTYERFHIICESLKTFILLYPKGKMKFVNEIQ</sequence>
<evidence type="ECO:0000313" key="2">
    <source>
        <dbReference type="EMBL" id="KAG2207763.1"/>
    </source>
</evidence>
<dbReference type="SUPFAM" id="SSF52047">
    <property type="entry name" value="RNI-like"/>
    <property type="match status" value="1"/>
</dbReference>
<dbReference type="InterPro" id="IPR001810">
    <property type="entry name" value="F-box_dom"/>
</dbReference>
<dbReference type="AlphaFoldDB" id="A0A8H7RDL1"/>
<dbReference type="InterPro" id="IPR036047">
    <property type="entry name" value="F-box-like_dom_sf"/>
</dbReference>
<name>A0A8H7RDL1_9FUNG</name>
<comment type="caution">
    <text evidence="2">The sequence shown here is derived from an EMBL/GenBank/DDBJ whole genome shotgun (WGS) entry which is preliminary data.</text>
</comment>
<protein>
    <recommendedName>
        <fullName evidence="1">F-box domain-containing protein</fullName>
    </recommendedName>
</protein>
<dbReference type="Proteomes" id="UP000603453">
    <property type="component" value="Unassembled WGS sequence"/>
</dbReference>